<dbReference type="PRINTS" id="PR00111">
    <property type="entry name" value="ABHYDROLASE"/>
</dbReference>
<evidence type="ECO:0000259" key="1">
    <source>
        <dbReference type="Pfam" id="PF00561"/>
    </source>
</evidence>
<gene>
    <name evidence="2" type="ORF">R3P38DRAFT_2853395</name>
</gene>
<dbReference type="InterPro" id="IPR000073">
    <property type="entry name" value="AB_hydrolase_1"/>
</dbReference>
<keyword evidence="3" id="KW-1185">Reference proteome</keyword>
<feature type="domain" description="AB hydrolase-1" evidence="1">
    <location>
        <begin position="42"/>
        <end position="281"/>
    </location>
</feature>
<dbReference type="GO" id="GO:0016020">
    <property type="term" value="C:membrane"/>
    <property type="evidence" value="ECO:0007669"/>
    <property type="project" value="TreeGrafter"/>
</dbReference>
<dbReference type="SUPFAM" id="SSF53474">
    <property type="entry name" value="alpha/beta-Hydrolases"/>
    <property type="match status" value="1"/>
</dbReference>
<sequence>MAAQTAPTLYIHANNSVTYAYRKIGPTNRTSVPLLMHIHFRANMDFWDPLLLNSLAQSRTVIIFDQSGIGRSSGTVPSSYQGWANSLLSFADALDLKQFDLLGFSMGGRCVQMVALTRPDRVRTLILAGTDCSAPQDGRERVAPPSEPLKQLASAGPTEIAARDAIRVSFFLPNASGKDAADGYWSRMHERETRGEERNLILLDRNGGSKEQIAASIAWGKTTGSNLSWHRLHELKMPVLVLLGEDDALIPTPWGKHLAERIPGAKVKVYPETGHGFIWQNAEEVANDVNCFIARAVIQGKL</sequence>
<accession>A0AAW0DQS1</accession>
<dbReference type="AlphaFoldDB" id="A0AAW0DQS1"/>
<reference evidence="2 3" key="1">
    <citation type="journal article" date="2024" name="J Genomics">
        <title>Draft genome sequencing and assembly of Favolaschia claudopus CIRM-BRFM 2984 isolated from oak limbs.</title>
        <authorList>
            <person name="Navarro D."/>
            <person name="Drula E."/>
            <person name="Chaduli D."/>
            <person name="Cazenave R."/>
            <person name="Ahrendt S."/>
            <person name="Wang J."/>
            <person name="Lipzen A."/>
            <person name="Daum C."/>
            <person name="Barry K."/>
            <person name="Grigoriev I.V."/>
            <person name="Favel A."/>
            <person name="Rosso M.N."/>
            <person name="Martin F."/>
        </authorList>
    </citation>
    <scope>NUCLEOTIDE SEQUENCE [LARGE SCALE GENOMIC DNA]</scope>
    <source>
        <strain evidence="2 3">CIRM-BRFM 2984</strain>
    </source>
</reference>
<dbReference type="InterPro" id="IPR050266">
    <property type="entry name" value="AB_hydrolase_sf"/>
</dbReference>
<dbReference type="EMBL" id="JAWWNJ010000006">
    <property type="protein sequence ID" value="KAK7053949.1"/>
    <property type="molecule type" value="Genomic_DNA"/>
</dbReference>
<dbReference type="GO" id="GO:0046464">
    <property type="term" value="P:acylglycerol catabolic process"/>
    <property type="evidence" value="ECO:0007669"/>
    <property type="project" value="TreeGrafter"/>
</dbReference>
<dbReference type="Gene3D" id="3.40.50.1820">
    <property type="entry name" value="alpha/beta hydrolase"/>
    <property type="match status" value="1"/>
</dbReference>
<dbReference type="GO" id="GO:0047372">
    <property type="term" value="F:monoacylglycerol lipase activity"/>
    <property type="evidence" value="ECO:0007669"/>
    <property type="project" value="TreeGrafter"/>
</dbReference>
<dbReference type="Proteomes" id="UP001362999">
    <property type="component" value="Unassembled WGS sequence"/>
</dbReference>
<comment type="caution">
    <text evidence="2">The sequence shown here is derived from an EMBL/GenBank/DDBJ whole genome shotgun (WGS) entry which is preliminary data.</text>
</comment>
<organism evidence="2 3">
    <name type="scientific">Favolaschia claudopus</name>
    <dbReference type="NCBI Taxonomy" id="2862362"/>
    <lineage>
        <taxon>Eukaryota</taxon>
        <taxon>Fungi</taxon>
        <taxon>Dikarya</taxon>
        <taxon>Basidiomycota</taxon>
        <taxon>Agaricomycotina</taxon>
        <taxon>Agaricomycetes</taxon>
        <taxon>Agaricomycetidae</taxon>
        <taxon>Agaricales</taxon>
        <taxon>Marasmiineae</taxon>
        <taxon>Mycenaceae</taxon>
        <taxon>Favolaschia</taxon>
    </lineage>
</organism>
<dbReference type="InterPro" id="IPR029058">
    <property type="entry name" value="AB_hydrolase_fold"/>
</dbReference>
<name>A0AAW0DQS1_9AGAR</name>
<dbReference type="Pfam" id="PF00561">
    <property type="entry name" value="Abhydrolase_1"/>
    <property type="match status" value="1"/>
</dbReference>
<protein>
    <submittedName>
        <fullName evidence="2">Alpha/beta-hydrolase</fullName>
    </submittedName>
</protein>
<dbReference type="PANTHER" id="PTHR43798">
    <property type="entry name" value="MONOACYLGLYCEROL LIPASE"/>
    <property type="match status" value="1"/>
</dbReference>
<evidence type="ECO:0000313" key="2">
    <source>
        <dbReference type="EMBL" id="KAK7053949.1"/>
    </source>
</evidence>
<evidence type="ECO:0000313" key="3">
    <source>
        <dbReference type="Proteomes" id="UP001362999"/>
    </source>
</evidence>
<proteinExistence type="predicted"/>
<dbReference type="PANTHER" id="PTHR43798:SF5">
    <property type="entry name" value="MONOACYLGLYCEROL LIPASE ABHD6"/>
    <property type="match status" value="1"/>
</dbReference>